<dbReference type="AlphaFoldDB" id="A0A0J6T6X5"/>
<protein>
    <submittedName>
        <fullName evidence="1">Uncharacterized protein</fullName>
    </submittedName>
</protein>
<sequence length="177" mass="18077">MSDEAARLLAEIHAARALVRASAPSHGQRAATRPGHAALWAHATREPGAPVDLAVVRAIRDDSGTARRYRALLAGQAVAHAPLAVAAADGQVASRRVGAFALAILAATEDAPPLLVLTGGEARPPRLIEAMLGDETVRLGLPPPVDGAILVALDPAVPEAVRLGAMLGDPACAVFLL</sequence>
<keyword evidence="2" id="KW-1185">Reference proteome</keyword>
<reference evidence="1 2" key="1">
    <citation type="submission" date="2015-03" db="EMBL/GenBank/DDBJ databases">
        <title>Genome sequencing of Methylobacterium variabile DSM 16961.</title>
        <authorList>
            <person name="Chaudhry V."/>
            <person name="Patil P.B."/>
        </authorList>
    </citation>
    <scope>NUCLEOTIDE SEQUENCE [LARGE SCALE GENOMIC DNA]</scope>
    <source>
        <strain evidence="1 2">DSM 16961</strain>
    </source>
</reference>
<comment type="caution">
    <text evidence="1">The sequence shown here is derived from an EMBL/GenBank/DDBJ whole genome shotgun (WGS) entry which is preliminary data.</text>
</comment>
<gene>
    <name evidence="1" type="ORF">VQ02_05980</name>
</gene>
<accession>A0A0J6T6X5</accession>
<dbReference type="PATRIC" id="fig|298794.3.peg.5092"/>
<dbReference type="EMBL" id="LABY01000034">
    <property type="protein sequence ID" value="KMO41293.1"/>
    <property type="molecule type" value="Genomic_DNA"/>
</dbReference>
<evidence type="ECO:0000313" key="2">
    <source>
        <dbReference type="Proteomes" id="UP000035955"/>
    </source>
</evidence>
<dbReference type="RefSeq" id="WP_048443248.1">
    <property type="nucleotide sequence ID" value="NZ_LABY01000034.1"/>
</dbReference>
<dbReference type="Proteomes" id="UP000035955">
    <property type="component" value="Unassembled WGS sequence"/>
</dbReference>
<organism evidence="1 2">
    <name type="scientific">Methylobacterium variabile</name>
    <dbReference type="NCBI Taxonomy" id="298794"/>
    <lineage>
        <taxon>Bacteria</taxon>
        <taxon>Pseudomonadati</taxon>
        <taxon>Pseudomonadota</taxon>
        <taxon>Alphaproteobacteria</taxon>
        <taxon>Hyphomicrobiales</taxon>
        <taxon>Methylobacteriaceae</taxon>
        <taxon>Methylobacterium</taxon>
    </lineage>
</organism>
<proteinExistence type="predicted"/>
<dbReference type="OrthoDB" id="7993567at2"/>
<evidence type="ECO:0000313" key="1">
    <source>
        <dbReference type="EMBL" id="KMO41293.1"/>
    </source>
</evidence>
<name>A0A0J6T6X5_9HYPH</name>